<comment type="similarity">
    <text evidence="1">Belongs to the TSR2 family.</text>
</comment>
<feature type="region of interest" description="Disordered" evidence="3">
    <location>
        <begin position="129"/>
        <end position="198"/>
    </location>
</feature>
<dbReference type="STRING" id="933084.A0A067QR31"/>
<evidence type="ECO:0000313" key="4">
    <source>
        <dbReference type="EMBL" id="KDQ65166.1"/>
    </source>
</evidence>
<reference evidence="5" key="1">
    <citation type="journal article" date="2014" name="Proc. Natl. Acad. Sci. U.S.A.">
        <title>Extensive sampling of basidiomycete genomes demonstrates inadequacy of the white-rot/brown-rot paradigm for wood decay fungi.</title>
        <authorList>
            <person name="Riley R."/>
            <person name="Salamov A.A."/>
            <person name="Brown D.W."/>
            <person name="Nagy L.G."/>
            <person name="Floudas D."/>
            <person name="Held B.W."/>
            <person name="Levasseur A."/>
            <person name="Lombard V."/>
            <person name="Morin E."/>
            <person name="Otillar R."/>
            <person name="Lindquist E.A."/>
            <person name="Sun H."/>
            <person name="LaButti K.M."/>
            <person name="Schmutz J."/>
            <person name="Jabbour D."/>
            <person name="Luo H."/>
            <person name="Baker S.E."/>
            <person name="Pisabarro A.G."/>
            <person name="Walton J.D."/>
            <person name="Blanchette R.A."/>
            <person name="Henrissat B."/>
            <person name="Martin F."/>
            <person name="Cullen D."/>
            <person name="Hibbett D.S."/>
            <person name="Grigoriev I.V."/>
        </authorList>
    </citation>
    <scope>NUCLEOTIDE SEQUENCE [LARGE SCALE GENOMIC DNA]</scope>
    <source>
        <strain evidence="5">MUCL 33604</strain>
    </source>
</reference>
<evidence type="ECO:0000256" key="2">
    <source>
        <dbReference type="ARBA" id="ARBA00022552"/>
    </source>
</evidence>
<sequence length="198" mass="21494">MSSAGPSSGPSSTKASTPSLKSVLFARGILARLSTWPALRLAIAESWGGPQSSQKRSWLASVILDAFEDDSQPTPDAIYVEEMLLQVMEDEFDCVLEDGSAEGVAKDIVKVWDQLGFGGGEEMVKKLEGEAEKTKGKKIEVEEGVASDDEDWEDDESGEDEDEVPMLIDDGKPVATRPPKAEPEIDEDGFTMVKRKGR</sequence>
<evidence type="ECO:0000256" key="3">
    <source>
        <dbReference type="SAM" id="MobiDB-lite"/>
    </source>
</evidence>
<dbReference type="OrthoDB" id="263560at2759"/>
<feature type="compositionally biased region" description="Acidic residues" evidence="3">
    <location>
        <begin position="142"/>
        <end position="164"/>
    </location>
</feature>
<dbReference type="AlphaFoldDB" id="A0A067QR31"/>
<proteinExistence type="inferred from homology"/>
<dbReference type="InterPro" id="IPR019398">
    <property type="entry name" value="Pre-rRNA_process_TSR2"/>
</dbReference>
<name>A0A067QR31_9AGAM</name>
<gene>
    <name evidence="4" type="ORF">JAAARDRAFT_28807</name>
</gene>
<dbReference type="Proteomes" id="UP000027265">
    <property type="component" value="Unassembled WGS sequence"/>
</dbReference>
<protein>
    <recommendedName>
        <fullName evidence="6">Pre-rRNA-processing protein TSR2</fullName>
    </recommendedName>
</protein>
<keyword evidence="2" id="KW-0698">rRNA processing</keyword>
<dbReference type="Pfam" id="PF10273">
    <property type="entry name" value="WGG"/>
    <property type="match status" value="1"/>
</dbReference>
<dbReference type="GO" id="GO:0006364">
    <property type="term" value="P:rRNA processing"/>
    <property type="evidence" value="ECO:0007669"/>
    <property type="project" value="UniProtKB-KW"/>
</dbReference>
<evidence type="ECO:0000313" key="5">
    <source>
        <dbReference type="Proteomes" id="UP000027265"/>
    </source>
</evidence>
<keyword evidence="5" id="KW-1185">Reference proteome</keyword>
<dbReference type="InParanoid" id="A0A067QR31"/>
<organism evidence="4 5">
    <name type="scientific">Jaapia argillacea MUCL 33604</name>
    <dbReference type="NCBI Taxonomy" id="933084"/>
    <lineage>
        <taxon>Eukaryota</taxon>
        <taxon>Fungi</taxon>
        <taxon>Dikarya</taxon>
        <taxon>Basidiomycota</taxon>
        <taxon>Agaricomycotina</taxon>
        <taxon>Agaricomycetes</taxon>
        <taxon>Agaricomycetidae</taxon>
        <taxon>Jaapiales</taxon>
        <taxon>Jaapiaceae</taxon>
        <taxon>Jaapia</taxon>
    </lineage>
</organism>
<dbReference type="FunCoup" id="A0A067QR31">
    <property type="interactions" value="352"/>
</dbReference>
<dbReference type="PANTHER" id="PTHR21250">
    <property type="entry name" value="PRE-RRNA-PROCESSING PROTEIN TSR2 HOMOLOG"/>
    <property type="match status" value="1"/>
</dbReference>
<dbReference type="HOGENOM" id="CLU_074896_0_2_1"/>
<feature type="compositionally biased region" description="Basic and acidic residues" evidence="3">
    <location>
        <begin position="129"/>
        <end position="141"/>
    </location>
</feature>
<dbReference type="EMBL" id="KL197709">
    <property type="protein sequence ID" value="KDQ65166.1"/>
    <property type="molecule type" value="Genomic_DNA"/>
</dbReference>
<evidence type="ECO:0008006" key="6">
    <source>
        <dbReference type="Google" id="ProtNLM"/>
    </source>
</evidence>
<evidence type="ECO:0000256" key="1">
    <source>
        <dbReference type="ARBA" id="ARBA00006524"/>
    </source>
</evidence>
<accession>A0A067QR31</accession>